<dbReference type="EMBL" id="MHCX01000004">
    <property type="protein sequence ID" value="OGY30246.1"/>
    <property type="molecule type" value="Genomic_DNA"/>
</dbReference>
<keyword evidence="1" id="KW-1133">Transmembrane helix</keyword>
<evidence type="ECO:0008006" key="4">
    <source>
        <dbReference type="Google" id="ProtNLM"/>
    </source>
</evidence>
<keyword evidence="1" id="KW-0472">Membrane</keyword>
<evidence type="ECO:0000313" key="2">
    <source>
        <dbReference type="EMBL" id="OGY30246.1"/>
    </source>
</evidence>
<keyword evidence="1" id="KW-0812">Transmembrane</keyword>
<comment type="caution">
    <text evidence="2">The sequence shown here is derived from an EMBL/GenBank/DDBJ whole genome shotgun (WGS) entry which is preliminary data.</text>
</comment>
<evidence type="ECO:0000256" key="1">
    <source>
        <dbReference type="SAM" id="Phobius"/>
    </source>
</evidence>
<feature type="transmembrane region" description="Helical" evidence="1">
    <location>
        <begin position="48"/>
        <end position="70"/>
    </location>
</feature>
<proteinExistence type="predicted"/>
<evidence type="ECO:0000313" key="3">
    <source>
        <dbReference type="Proteomes" id="UP000177821"/>
    </source>
</evidence>
<feature type="transmembrane region" description="Helical" evidence="1">
    <location>
        <begin position="77"/>
        <end position="101"/>
    </location>
</feature>
<protein>
    <recommendedName>
        <fullName evidence="4">DoxX family protein</fullName>
    </recommendedName>
</protein>
<accession>A0A1G1WR57</accession>
<name>A0A1G1WR57_9BACT</name>
<sequence>MKTLQKFWLYLILIFFSLHLIRDLLQDIGLKNLYTTVLYKEDRSLVPWWYWVVFSSSYVIEILGIILAVISLKGGKFGLAGTLTIFLAAYFAIAWLVYWFLF</sequence>
<gene>
    <name evidence="2" type="ORF">A3J50_02240</name>
</gene>
<feature type="transmembrane region" description="Helical" evidence="1">
    <location>
        <begin position="7"/>
        <end position="25"/>
    </location>
</feature>
<dbReference type="AlphaFoldDB" id="A0A1G1WR57"/>
<organism evidence="2 3">
    <name type="scientific">Candidatus Woykebacteria bacterium RIFCSPHIGHO2_02_FULL_43_16b</name>
    <dbReference type="NCBI Taxonomy" id="1802601"/>
    <lineage>
        <taxon>Bacteria</taxon>
        <taxon>Candidatus Woykeibacteriota</taxon>
    </lineage>
</organism>
<dbReference type="Proteomes" id="UP000177821">
    <property type="component" value="Unassembled WGS sequence"/>
</dbReference>
<reference evidence="2 3" key="1">
    <citation type="journal article" date="2016" name="Nat. Commun.">
        <title>Thousands of microbial genomes shed light on interconnected biogeochemical processes in an aquifer system.</title>
        <authorList>
            <person name="Anantharaman K."/>
            <person name="Brown C.T."/>
            <person name="Hug L.A."/>
            <person name="Sharon I."/>
            <person name="Castelle C.J."/>
            <person name="Probst A.J."/>
            <person name="Thomas B.C."/>
            <person name="Singh A."/>
            <person name="Wilkins M.J."/>
            <person name="Karaoz U."/>
            <person name="Brodie E.L."/>
            <person name="Williams K.H."/>
            <person name="Hubbard S.S."/>
            <person name="Banfield J.F."/>
        </authorList>
    </citation>
    <scope>NUCLEOTIDE SEQUENCE [LARGE SCALE GENOMIC DNA]</scope>
</reference>